<dbReference type="EMBL" id="CP011494">
    <property type="protein sequence ID" value="AKO51526.1"/>
    <property type="molecule type" value="Genomic_DNA"/>
</dbReference>
<evidence type="ECO:0000313" key="2">
    <source>
        <dbReference type="EMBL" id="AKO51526.1"/>
    </source>
</evidence>
<dbReference type="AlphaFoldDB" id="A0A0H4HXX4"/>
<gene>
    <name evidence="2" type="ORF">ABA45_03045</name>
</gene>
<keyword evidence="1" id="KW-0812">Transmembrane</keyword>
<organism evidence="2 3">
    <name type="scientific">Marinobacter psychrophilus</name>
    <dbReference type="NCBI Taxonomy" id="330734"/>
    <lineage>
        <taxon>Bacteria</taxon>
        <taxon>Pseudomonadati</taxon>
        <taxon>Pseudomonadota</taxon>
        <taxon>Gammaproteobacteria</taxon>
        <taxon>Pseudomonadales</taxon>
        <taxon>Marinobacteraceae</taxon>
        <taxon>Marinobacter</taxon>
    </lineage>
</organism>
<protein>
    <submittedName>
        <fullName evidence="2">Uncharacterized protein</fullName>
    </submittedName>
</protein>
<name>A0A0H4HXX4_9GAMM</name>
<dbReference type="PATRIC" id="fig|330734.3.peg.677"/>
<evidence type="ECO:0000313" key="3">
    <source>
        <dbReference type="Proteomes" id="UP000036406"/>
    </source>
</evidence>
<accession>A0A0H4HXX4</accession>
<keyword evidence="3" id="KW-1185">Reference proteome</keyword>
<sequence length="59" mass="6748">MHAGPEPVDDSYAGTNPAQTVLGIVATLVRAAIRGWLIMIEYWLKMQFQETDEWELIRD</sequence>
<evidence type="ECO:0000256" key="1">
    <source>
        <dbReference type="SAM" id="Phobius"/>
    </source>
</evidence>
<keyword evidence="1" id="KW-1133">Transmembrane helix</keyword>
<proteinExistence type="predicted"/>
<feature type="transmembrane region" description="Helical" evidence="1">
    <location>
        <begin position="20"/>
        <end position="44"/>
    </location>
</feature>
<dbReference type="STRING" id="330734.ABA45_03045"/>
<dbReference type="KEGG" id="mpq:ABA45_03045"/>
<keyword evidence="1" id="KW-0472">Membrane</keyword>
<reference evidence="2 3" key="1">
    <citation type="submission" date="2015-05" db="EMBL/GenBank/DDBJ databases">
        <title>Complete genome of Marinobacter psychrophilus strain 20041T isolated from sea-ice of the Canadian Basin.</title>
        <authorList>
            <person name="Song L."/>
            <person name="Ren L."/>
            <person name="Yu Y."/>
            <person name="Wang X."/>
        </authorList>
    </citation>
    <scope>NUCLEOTIDE SEQUENCE [LARGE SCALE GENOMIC DNA]</scope>
    <source>
        <strain evidence="2 3">20041</strain>
    </source>
</reference>
<dbReference type="Proteomes" id="UP000036406">
    <property type="component" value="Chromosome"/>
</dbReference>